<dbReference type="Gene3D" id="3.30.70.270">
    <property type="match status" value="1"/>
</dbReference>
<feature type="transmembrane region" description="Helical" evidence="3">
    <location>
        <begin position="37"/>
        <end position="59"/>
    </location>
</feature>
<dbReference type="AlphaFoldDB" id="A0A7Y5EGE4"/>
<evidence type="ECO:0000313" key="6">
    <source>
        <dbReference type="Proteomes" id="UP000523161"/>
    </source>
</evidence>
<feature type="transmembrane region" description="Helical" evidence="3">
    <location>
        <begin position="121"/>
        <end position="137"/>
    </location>
</feature>
<name>A0A7Y5EGE4_9GAMM</name>
<organism evidence="5 6">
    <name type="scientific">Rheinheimera lutimaris</name>
    <dbReference type="NCBI Taxonomy" id="2740584"/>
    <lineage>
        <taxon>Bacteria</taxon>
        <taxon>Pseudomonadati</taxon>
        <taxon>Pseudomonadota</taxon>
        <taxon>Gammaproteobacteria</taxon>
        <taxon>Chromatiales</taxon>
        <taxon>Chromatiaceae</taxon>
        <taxon>Rheinheimera</taxon>
    </lineage>
</organism>
<dbReference type="SUPFAM" id="SSF55073">
    <property type="entry name" value="Nucleotide cyclase"/>
    <property type="match status" value="1"/>
</dbReference>
<feature type="transmembrane region" description="Helical" evidence="3">
    <location>
        <begin position="89"/>
        <end position="109"/>
    </location>
</feature>
<evidence type="ECO:0000256" key="1">
    <source>
        <dbReference type="ARBA" id="ARBA00012528"/>
    </source>
</evidence>
<dbReference type="PANTHER" id="PTHR45138">
    <property type="entry name" value="REGULATORY COMPONENTS OF SENSORY TRANSDUCTION SYSTEM"/>
    <property type="match status" value="1"/>
</dbReference>
<proteinExistence type="predicted"/>
<dbReference type="CDD" id="cd01949">
    <property type="entry name" value="GGDEF"/>
    <property type="match status" value="1"/>
</dbReference>
<evidence type="ECO:0000313" key="5">
    <source>
        <dbReference type="EMBL" id="NRQ41264.1"/>
    </source>
</evidence>
<feature type="transmembrane region" description="Helical" evidence="3">
    <location>
        <begin position="163"/>
        <end position="180"/>
    </location>
</feature>
<keyword evidence="3" id="KW-0812">Transmembrane</keyword>
<dbReference type="RefSeq" id="WP_173499505.1">
    <property type="nucleotide sequence ID" value="NZ_JABSOD010000001.1"/>
</dbReference>
<reference evidence="5 6" key="1">
    <citation type="submission" date="2020-06" db="EMBL/GenBank/DDBJ databases">
        <title>Rheinheimera sp. nov., a marine bacterium isolated from coastal.</title>
        <authorList>
            <person name="Yu Q."/>
            <person name="Qi Y."/>
            <person name="Pu J."/>
        </authorList>
    </citation>
    <scope>NUCLEOTIDE SEQUENCE [LARGE SCALE GENOMIC DNA]</scope>
    <source>
        <strain evidence="5 6">YQF-2</strain>
    </source>
</reference>
<comment type="caution">
    <text evidence="5">The sequence shown here is derived from an EMBL/GenBank/DDBJ whole genome shotgun (WGS) entry which is preliminary data.</text>
</comment>
<keyword evidence="3" id="KW-0472">Membrane</keyword>
<sequence length="275" mass="31487">MQLFTRYFPAFSYLDRSSEAEFCRYLVHRTHNSTKRFAVVCIVLMLLFSVTDVLLGDSWRSLTNLARYTAVVCIVAYIVLSLKLNAEHWLQGWLALCAIVITLLSISFYSSGQYNGRLGEGGPMVVAFAIAAIPIFNLQQKLLLWLLLLSSLLFIKLCTDTNTGWVIFYLCISILLCMTWQRQFDTLLRSQFKAVRLEQQKAETDQLTGLLNRRSFEQRLQQKLTQLTEGQQLSLGLLDIDHFKAYNDHYGHLDGDLVLIQLSRLLSADKTRMVG</sequence>
<dbReference type="PROSITE" id="PS50887">
    <property type="entry name" value="GGDEF"/>
    <property type="match status" value="1"/>
</dbReference>
<accession>A0A7Y5EGE4</accession>
<evidence type="ECO:0000256" key="2">
    <source>
        <dbReference type="ARBA" id="ARBA00034247"/>
    </source>
</evidence>
<keyword evidence="3" id="KW-1133">Transmembrane helix</keyword>
<keyword evidence="6" id="KW-1185">Reference proteome</keyword>
<dbReference type="Pfam" id="PF00990">
    <property type="entry name" value="GGDEF"/>
    <property type="match status" value="1"/>
</dbReference>
<dbReference type="PANTHER" id="PTHR45138:SF9">
    <property type="entry name" value="DIGUANYLATE CYCLASE DGCM-RELATED"/>
    <property type="match status" value="1"/>
</dbReference>
<dbReference type="EC" id="2.7.7.65" evidence="1"/>
<evidence type="ECO:0000259" key="4">
    <source>
        <dbReference type="PROSITE" id="PS50887"/>
    </source>
</evidence>
<protein>
    <recommendedName>
        <fullName evidence="1">diguanylate cyclase</fullName>
        <ecNumber evidence="1">2.7.7.65</ecNumber>
    </recommendedName>
</protein>
<dbReference type="InterPro" id="IPR050469">
    <property type="entry name" value="Diguanylate_Cyclase"/>
</dbReference>
<dbReference type="NCBIfam" id="TIGR00254">
    <property type="entry name" value="GGDEF"/>
    <property type="match status" value="1"/>
</dbReference>
<gene>
    <name evidence="5" type="ORF">HRH59_01555</name>
</gene>
<dbReference type="Proteomes" id="UP000523161">
    <property type="component" value="Unassembled WGS sequence"/>
</dbReference>
<dbReference type="EMBL" id="JABSOD010000001">
    <property type="protein sequence ID" value="NRQ41264.1"/>
    <property type="molecule type" value="Genomic_DNA"/>
</dbReference>
<feature type="transmembrane region" description="Helical" evidence="3">
    <location>
        <begin position="65"/>
        <end position="82"/>
    </location>
</feature>
<dbReference type="InterPro" id="IPR000160">
    <property type="entry name" value="GGDEF_dom"/>
</dbReference>
<dbReference type="InterPro" id="IPR043128">
    <property type="entry name" value="Rev_trsase/Diguanyl_cyclase"/>
</dbReference>
<evidence type="ECO:0000256" key="3">
    <source>
        <dbReference type="SAM" id="Phobius"/>
    </source>
</evidence>
<feature type="domain" description="GGDEF" evidence="4">
    <location>
        <begin position="231"/>
        <end position="275"/>
    </location>
</feature>
<dbReference type="InterPro" id="IPR029787">
    <property type="entry name" value="Nucleotide_cyclase"/>
</dbReference>
<comment type="catalytic activity">
    <reaction evidence="2">
        <text>2 GTP = 3',3'-c-di-GMP + 2 diphosphate</text>
        <dbReference type="Rhea" id="RHEA:24898"/>
        <dbReference type="ChEBI" id="CHEBI:33019"/>
        <dbReference type="ChEBI" id="CHEBI:37565"/>
        <dbReference type="ChEBI" id="CHEBI:58805"/>
        <dbReference type="EC" id="2.7.7.65"/>
    </reaction>
</comment>
<dbReference type="GO" id="GO:0052621">
    <property type="term" value="F:diguanylate cyclase activity"/>
    <property type="evidence" value="ECO:0007669"/>
    <property type="project" value="UniProtKB-EC"/>
</dbReference>